<dbReference type="RefSeq" id="WP_219354602.1">
    <property type="nucleotide sequence ID" value="NZ_CP080034.1"/>
</dbReference>
<evidence type="ECO:0000313" key="2">
    <source>
        <dbReference type="EMBL" id="QYC08921.1"/>
    </source>
</evidence>
<feature type="compositionally biased region" description="Low complexity" evidence="1">
    <location>
        <begin position="134"/>
        <end position="149"/>
    </location>
</feature>
<gene>
    <name evidence="2" type="ORF">KWG56_09720</name>
</gene>
<dbReference type="GeneID" id="94375545"/>
<accession>A0ABX8TCL4</accession>
<evidence type="ECO:0000313" key="3">
    <source>
        <dbReference type="Proteomes" id="UP000824334"/>
    </source>
</evidence>
<name>A0ABX8TCL4_9CAUL</name>
<proteinExistence type="predicted"/>
<evidence type="ECO:0000256" key="1">
    <source>
        <dbReference type="SAM" id="MobiDB-lite"/>
    </source>
</evidence>
<organism evidence="2 3">
    <name type="scientific">Brevundimonas nasdae</name>
    <dbReference type="NCBI Taxonomy" id="172043"/>
    <lineage>
        <taxon>Bacteria</taxon>
        <taxon>Pseudomonadati</taxon>
        <taxon>Pseudomonadota</taxon>
        <taxon>Alphaproteobacteria</taxon>
        <taxon>Caulobacterales</taxon>
        <taxon>Caulobacteraceae</taxon>
        <taxon>Brevundimonas</taxon>
    </lineage>
</organism>
<dbReference type="Proteomes" id="UP000824334">
    <property type="component" value="Chromosome"/>
</dbReference>
<sequence length="167" mass="17836">MFTVCFTHATTTPSQPGLSQLVEAALADCGAERTGLEAEIRLSDGALLYMFGEDAPDGMLAEYPVLTPAIAAALLAVLRRTNSFMLDGPGGRLLVRPAGNVGEPRTPLMYEVELREVEDADALTDLLKGLRNNRSTTPSRPQSSPSRTPARAKPGFSITDFLFGKAV</sequence>
<reference evidence="2 3" key="1">
    <citation type="submission" date="2021-07" db="EMBL/GenBank/DDBJ databases">
        <title>Isolation and characterization of bacteria from a gold mining with a capacity of golden bioaccumulation.</title>
        <authorList>
            <person name="Yang X.J."/>
        </authorList>
    </citation>
    <scope>NUCLEOTIDE SEQUENCE [LARGE SCALE GENOMIC DNA]</scope>
    <source>
        <strain evidence="2 3">Au29</strain>
    </source>
</reference>
<protein>
    <submittedName>
        <fullName evidence="2">Uncharacterized protein</fullName>
    </submittedName>
</protein>
<keyword evidence="3" id="KW-1185">Reference proteome</keyword>
<dbReference type="EMBL" id="CP080034">
    <property type="protein sequence ID" value="QYC08921.1"/>
    <property type="molecule type" value="Genomic_DNA"/>
</dbReference>
<feature type="region of interest" description="Disordered" evidence="1">
    <location>
        <begin position="131"/>
        <end position="154"/>
    </location>
</feature>